<evidence type="ECO:0000256" key="1">
    <source>
        <dbReference type="PROSITE-ProRule" id="PRU00042"/>
    </source>
</evidence>
<sequence>MTEDRCLFEETFGCQSKKDQISKAGPTRIATIINFSKEYQDGIHIDLSERLNLDPNLVIHCHRSCVSTYTSKHHLQRHKKRSADESPACLRGRNEDRTQVLSVLRSTAFLR</sequence>
<evidence type="ECO:0000313" key="4">
    <source>
        <dbReference type="Proteomes" id="UP001159405"/>
    </source>
</evidence>
<accession>A0ABN8P4S6</accession>
<keyword evidence="1" id="KW-0863">Zinc-finger</keyword>
<dbReference type="EMBL" id="CALNXK010000047">
    <property type="protein sequence ID" value="CAH3130126.1"/>
    <property type="molecule type" value="Genomic_DNA"/>
</dbReference>
<evidence type="ECO:0000313" key="3">
    <source>
        <dbReference type="EMBL" id="CAH3130126.1"/>
    </source>
</evidence>
<gene>
    <name evidence="3" type="ORF">PLOB_00034429</name>
</gene>
<dbReference type="PROSITE" id="PS50157">
    <property type="entry name" value="ZINC_FINGER_C2H2_2"/>
    <property type="match status" value="1"/>
</dbReference>
<dbReference type="InterPro" id="IPR013087">
    <property type="entry name" value="Znf_C2H2_type"/>
</dbReference>
<name>A0ABN8P4S6_9CNID</name>
<keyword evidence="4" id="KW-1185">Reference proteome</keyword>
<feature type="domain" description="C2H2-type" evidence="2">
    <location>
        <begin position="59"/>
        <end position="87"/>
    </location>
</feature>
<proteinExistence type="predicted"/>
<reference evidence="3 4" key="1">
    <citation type="submission" date="2022-05" db="EMBL/GenBank/DDBJ databases">
        <authorList>
            <consortium name="Genoscope - CEA"/>
            <person name="William W."/>
        </authorList>
    </citation>
    <scope>NUCLEOTIDE SEQUENCE [LARGE SCALE GENOMIC DNA]</scope>
</reference>
<dbReference type="Proteomes" id="UP001159405">
    <property type="component" value="Unassembled WGS sequence"/>
</dbReference>
<comment type="caution">
    <text evidence="3">The sequence shown here is derived from an EMBL/GenBank/DDBJ whole genome shotgun (WGS) entry which is preliminary data.</text>
</comment>
<keyword evidence="1" id="KW-0862">Zinc</keyword>
<organism evidence="3 4">
    <name type="scientific">Porites lobata</name>
    <dbReference type="NCBI Taxonomy" id="104759"/>
    <lineage>
        <taxon>Eukaryota</taxon>
        <taxon>Metazoa</taxon>
        <taxon>Cnidaria</taxon>
        <taxon>Anthozoa</taxon>
        <taxon>Hexacorallia</taxon>
        <taxon>Scleractinia</taxon>
        <taxon>Fungiina</taxon>
        <taxon>Poritidae</taxon>
        <taxon>Porites</taxon>
    </lineage>
</organism>
<protein>
    <recommendedName>
        <fullName evidence="2">C2H2-type domain-containing protein</fullName>
    </recommendedName>
</protein>
<evidence type="ECO:0000259" key="2">
    <source>
        <dbReference type="PROSITE" id="PS50157"/>
    </source>
</evidence>
<keyword evidence="1" id="KW-0479">Metal-binding</keyword>